<gene>
    <name evidence="4" type="ORF">MKW94_003014</name>
</gene>
<dbReference type="Pfam" id="PF00005">
    <property type="entry name" value="ABC_tran"/>
    <property type="match status" value="1"/>
</dbReference>
<dbReference type="AlphaFoldDB" id="A0AA41S401"/>
<evidence type="ECO:0000313" key="5">
    <source>
        <dbReference type="Proteomes" id="UP001177140"/>
    </source>
</evidence>
<dbReference type="InterPro" id="IPR003439">
    <property type="entry name" value="ABC_transporter-like_ATP-bd"/>
</dbReference>
<proteinExistence type="predicted"/>
<evidence type="ECO:0000256" key="2">
    <source>
        <dbReference type="SAM" id="Coils"/>
    </source>
</evidence>
<dbReference type="Proteomes" id="UP001177140">
    <property type="component" value="Unassembled WGS sequence"/>
</dbReference>
<sequence length="451" mass="51267">MLATEAAAGVKKEALRDDREAFTVLIGSLASVLEGEDNADANANVEDVTIGNFSVSAWVKSSSRIHPSRSPMGRGRSTILKLLAWRKISQEVVGDDKSALEAVVQANEELVRLREELVELYERLQVIGADAAESQAVGWRLRISLTRALFVQPTLLLHDETTNYLDLRAVLWLEEYPCHFHLRDTKLQLYRGNFDEFERKQMIKKFEIFDKQVKAAKRLEIRRNKRSKGKVDEDVPVTIDVNFSYANRDDFGLSNVDVGIDMGTRVAIVVPNAAGKSTLFNLLAGYLISTEGKHFVDLLTKQETPVQYLLRLNPEQGLRKQQAVRARLRKFGLPGRNHLQPIVKLSGGERLGCLHFNLHVKTTDSAIRRANKPLRCGGVVLVSHDSRIKSRVCEDEEKSQILNRRESENGNVNLSLGCLMSTRKNFKKRSKQRWMRMNYLRFRYDCLSCIM</sequence>
<reference evidence="4" key="1">
    <citation type="submission" date="2022-03" db="EMBL/GenBank/DDBJ databases">
        <title>A functionally conserved STORR gene fusion in Papaver species that diverged 16.8 million years ago.</title>
        <authorList>
            <person name="Catania T."/>
        </authorList>
    </citation>
    <scope>NUCLEOTIDE SEQUENCE</scope>
    <source>
        <strain evidence="4">S-191538</strain>
    </source>
</reference>
<evidence type="ECO:0000313" key="4">
    <source>
        <dbReference type="EMBL" id="MCL7025903.1"/>
    </source>
</evidence>
<feature type="coiled-coil region" evidence="2">
    <location>
        <begin position="96"/>
        <end position="123"/>
    </location>
</feature>
<accession>A0AA41S401</accession>
<dbReference type="InterPro" id="IPR027417">
    <property type="entry name" value="P-loop_NTPase"/>
</dbReference>
<dbReference type="EMBL" id="JAJJMA010050609">
    <property type="protein sequence ID" value="MCL7025903.1"/>
    <property type="molecule type" value="Genomic_DNA"/>
</dbReference>
<dbReference type="PANTHER" id="PTHR19211">
    <property type="entry name" value="ATP-BINDING TRANSPORT PROTEIN-RELATED"/>
    <property type="match status" value="1"/>
</dbReference>
<keyword evidence="1" id="KW-0677">Repeat</keyword>
<feature type="domain" description="ABC transporter" evidence="3">
    <location>
        <begin position="253"/>
        <end position="297"/>
    </location>
</feature>
<dbReference type="Gene3D" id="3.40.50.300">
    <property type="entry name" value="P-loop containing nucleotide triphosphate hydrolases"/>
    <property type="match status" value="2"/>
</dbReference>
<organism evidence="4 5">
    <name type="scientific">Papaver nudicaule</name>
    <name type="common">Iceland poppy</name>
    <dbReference type="NCBI Taxonomy" id="74823"/>
    <lineage>
        <taxon>Eukaryota</taxon>
        <taxon>Viridiplantae</taxon>
        <taxon>Streptophyta</taxon>
        <taxon>Embryophyta</taxon>
        <taxon>Tracheophyta</taxon>
        <taxon>Spermatophyta</taxon>
        <taxon>Magnoliopsida</taxon>
        <taxon>Ranunculales</taxon>
        <taxon>Papaveraceae</taxon>
        <taxon>Papaveroideae</taxon>
        <taxon>Papaver</taxon>
    </lineage>
</organism>
<dbReference type="PANTHER" id="PTHR19211:SF14">
    <property type="entry name" value="ATP-BINDING CASSETTE SUB-FAMILY F MEMBER 1"/>
    <property type="match status" value="1"/>
</dbReference>
<dbReference type="InterPro" id="IPR050611">
    <property type="entry name" value="ABCF"/>
</dbReference>
<evidence type="ECO:0000259" key="3">
    <source>
        <dbReference type="Pfam" id="PF00005"/>
    </source>
</evidence>
<keyword evidence="2" id="KW-0175">Coiled coil</keyword>
<protein>
    <recommendedName>
        <fullName evidence="3">ABC transporter domain-containing protein</fullName>
    </recommendedName>
</protein>
<dbReference type="GO" id="GO:0005524">
    <property type="term" value="F:ATP binding"/>
    <property type="evidence" value="ECO:0007669"/>
    <property type="project" value="InterPro"/>
</dbReference>
<dbReference type="SUPFAM" id="SSF52540">
    <property type="entry name" value="P-loop containing nucleoside triphosphate hydrolases"/>
    <property type="match status" value="2"/>
</dbReference>
<keyword evidence="5" id="KW-1185">Reference proteome</keyword>
<evidence type="ECO:0000256" key="1">
    <source>
        <dbReference type="ARBA" id="ARBA00022737"/>
    </source>
</evidence>
<name>A0AA41S401_PAPNU</name>
<comment type="caution">
    <text evidence="4">The sequence shown here is derived from an EMBL/GenBank/DDBJ whole genome shotgun (WGS) entry which is preliminary data.</text>
</comment>
<dbReference type="GO" id="GO:0016887">
    <property type="term" value="F:ATP hydrolysis activity"/>
    <property type="evidence" value="ECO:0007669"/>
    <property type="project" value="InterPro"/>
</dbReference>